<dbReference type="AlphaFoldDB" id="A0A8R1EB77"/>
<accession>A0A8R1EB77</accession>
<feature type="domain" description="Tc1-like transposase DDE" evidence="1">
    <location>
        <begin position="36"/>
        <end position="94"/>
    </location>
</feature>
<reference evidence="3" key="1">
    <citation type="submission" date="2010-08" db="EMBL/GenBank/DDBJ databases">
        <authorList>
            <consortium name="Caenorhabditis japonica Sequencing Consortium"/>
            <person name="Wilson R.K."/>
        </authorList>
    </citation>
    <scope>NUCLEOTIDE SEQUENCE [LARGE SCALE GENOMIC DNA]</scope>
    <source>
        <strain evidence="3">DF5081</strain>
    </source>
</reference>
<evidence type="ECO:0000313" key="2">
    <source>
        <dbReference type="EnsemblMetazoa" id="CJA31264.1"/>
    </source>
</evidence>
<organism evidence="2 3">
    <name type="scientific">Caenorhabditis japonica</name>
    <dbReference type="NCBI Taxonomy" id="281687"/>
    <lineage>
        <taxon>Eukaryota</taxon>
        <taxon>Metazoa</taxon>
        <taxon>Ecdysozoa</taxon>
        <taxon>Nematoda</taxon>
        <taxon>Chromadorea</taxon>
        <taxon>Rhabditida</taxon>
        <taxon>Rhabditina</taxon>
        <taxon>Rhabditomorpha</taxon>
        <taxon>Rhabditoidea</taxon>
        <taxon>Rhabditidae</taxon>
        <taxon>Peloderinae</taxon>
        <taxon>Caenorhabditis</taxon>
    </lineage>
</organism>
<dbReference type="InterPro" id="IPR038717">
    <property type="entry name" value="Tc1-like_DDE_dom"/>
</dbReference>
<name>A0A8R1EB77_CAEJA</name>
<dbReference type="Proteomes" id="UP000005237">
    <property type="component" value="Unassembled WGS sequence"/>
</dbReference>
<protein>
    <submittedName>
        <fullName evidence="2">DDE_3 domain-containing protein</fullName>
    </submittedName>
</protein>
<reference evidence="2" key="2">
    <citation type="submission" date="2022-06" db="UniProtKB">
        <authorList>
            <consortium name="EnsemblMetazoa"/>
        </authorList>
    </citation>
    <scope>IDENTIFICATION</scope>
    <source>
        <strain evidence="2">DF5081</strain>
    </source>
</reference>
<evidence type="ECO:0000313" key="3">
    <source>
        <dbReference type="Proteomes" id="UP000005237"/>
    </source>
</evidence>
<proteinExistence type="predicted"/>
<dbReference type="InterPro" id="IPR036397">
    <property type="entry name" value="RNaseH_sf"/>
</dbReference>
<dbReference type="Gene3D" id="3.30.420.10">
    <property type="entry name" value="Ribonuclease H-like superfamily/Ribonuclease H"/>
    <property type="match status" value="1"/>
</dbReference>
<dbReference type="Pfam" id="PF13358">
    <property type="entry name" value="DDE_3"/>
    <property type="match status" value="1"/>
</dbReference>
<dbReference type="EnsemblMetazoa" id="CJA31264.1">
    <property type="protein sequence ID" value="CJA31264.1"/>
    <property type="gene ID" value="WBGene00207111"/>
</dbReference>
<dbReference type="GO" id="GO:0003676">
    <property type="term" value="F:nucleic acid binding"/>
    <property type="evidence" value="ECO:0007669"/>
    <property type="project" value="InterPro"/>
</dbReference>
<sequence length="158" mass="17813">MPMSTGDFPSGNLCCDLMTLKRICLEMMVSSGFGVRLTPDNDPKHTSLHVRHLFSRRSVTVLSWPGQSPDLNVIEPLWEELERRLRDQLASNADQKLTQLKRAWPLIPQLTIDALIDSMPRRCQAVIDHKGYIFSVRSAANALPSHSRGRGHVGDERV</sequence>
<evidence type="ECO:0000259" key="1">
    <source>
        <dbReference type="Pfam" id="PF13358"/>
    </source>
</evidence>
<keyword evidence="3" id="KW-1185">Reference proteome</keyword>